<dbReference type="RefSeq" id="WP_151003971.1">
    <property type="nucleotide sequence ID" value="NZ_BPQY01000253.1"/>
</dbReference>
<sequence>MARITYRVVEHDGGWAYRVGDVFSETFPTRGDAHEAAERAAAEQRAPDEDTVISYEDEKYRWHDETARGGDRPQTDVEDGS</sequence>
<evidence type="ECO:0000256" key="1">
    <source>
        <dbReference type="SAM" id="MobiDB-lite"/>
    </source>
</evidence>
<dbReference type="OrthoDB" id="7596641at2"/>
<accession>A0A6L3SUS6</accession>
<keyword evidence="3" id="KW-1185">Reference proteome</keyword>
<protein>
    <submittedName>
        <fullName evidence="2">DUF2188 domain-containing protein</fullName>
    </submittedName>
</protein>
<comment type="caution">
    <text evidence="2">The sequence shown here is derived from an EMBL/GenBank/DDBJ whole genome shotgun (WGS) entry which is preliminary data.</text>
</comment>
<evidence type="ECO:0000313" key="3">
    <source>
        <dbReference type="Proteomes" id="UP000474159"/>
    </source>
</evidence>
<dbReference type="InterPro" id="IPR018691">
    <property type="entry name" value="DUF2188"/>
</dbReference>
<reference evidence="2 3" key="1">
    <citation type="submission" date="2019-09" db="EMBL/GenBank/DDBJ databases">
        <title>YIM 48816 draft genome.</title>
        <authorList>
            <person name="Jiang L."/>
        </authorList>
    </citation>
    <scope>NUCLEOTIDE SEQUENCE [LARGE SCALE GENOMIC DNA]</scope>
    <source>
        <strain evidence="2 3">YIM 48816</strain>
    </source>
</reference>
<dbReference type="EMBL" id="VZZK01000039">
    <property type="protein sequence ID" value="KAB1074134.1"/>
    <property type="molecule type" value="Genomic_DNA"/>
</dbReference>
<dbReference type="Proteomes" id="UP000474159">
    <property type="component" value="Unassembled WGS sequence"/>
</dbReference>
<dbReference type="AlphaFoldDB" id="A0A6L3SUS6"/>
<feature type="compositionally biased region" description="Basic and acidic residues" evidence="1">
    <location>
        <begin position="56"/>
        <end position="75"/>
    </location>
</feature>
<evidence type="ECO:0000313" key="2">
    <source>
        <dbReference type="EMBL" id="KAB1074134.1"/>
    </source>
</evidence>
<feature type="compositionally biased region" description="Basic and acidic residues" evidence="1">
    <location>
        <begin position="36"/>
        <end position="48"/>
    </location>
</feature>
<proteinExistence type="predicted"/>
<organism evidence="2 3">
    <name type="scientific">Methylobacterium soli</name>
    <dbReference type="NCBI Taxonomy" id="553447"/>
    <lineage>
        <taxon>Bacteria</taxon>
        <taxon>Pseudomonadati</taxon>
        <taxon>Pseudomonadota</taxon>
        <taxon>Alphaproteobacteria</taxon>
        <taxon>Hyphomicrobiales</taxon>
        <taxon>Methylobacteriaceae</taxon>
        <taxon>Methylobacterium</taxon>
    </lineage>
</organism>
<feature type="region of interest" description="Disordered" evidence="1">
    <location>
        <begin position="36"/>
        <end position="81"/>
    </location>
</feature>
<gene>
    <name evidence="2" type="ORF">F6X53_26425</name>
</gene>
<dbReference type="Pfam" id="PF09954">
    <property type="entry name" value="DUF2188"/>
    <property type="match status" value="1"/>
</dbReference>
<name>A0A6L3SUS6_9HYPH</name>